<evidence type="ECO:0000259" key="2">
    <source>
        <dbReference type="Pfam" id="PF17479"/>
    </source>
</evidence>
<dbReference type="InterPro" id="IPR035328">
    <property type="entry name" value="DUF3048_C"/>
</dbReference>
<gene>
    <name evidence="3" type="ORF">UFOPK3342_01374</name>
</gene>
<evidence type="ECO:0000313" key="3">
    <source>
        <dbReference type="EMBL" id="CAB4878070.1"/>
    </source>
</evidence>
<sequence>MRSKTFLLILLFAFLLSGCASTSTSLNNTPEIPIETNVLSGRAGSNGPVLVVKVDDTNFAHPQIGVEDADVVYIEQVEGGLTRLAVIYSSKLPTEVGPVRSARISDIEILSQYGHVAFAYSGAQSKLLPVIAQANLQNLGAQTQSSIIYPRDPTRVSPYSLVLRADLLMSKIIEKQYKIDHAQSVGWNFGVAPIGGVDVISVSFRWPATGYRADWSKSEKCWKLFHNSEPNVVRTGKQLCPSTLILQKVSITNSEYHDKLGNYTPFSNTVGTGTGYILRDGKSFAGTWVRESAETGTSWTGADGEPILLSPGQIWVALVQNDPEFITASASPSPTK</sequence>
<dbReference type="EMBL" id="CAFBLH010000063">
    <property type="protein sequence ID" value="CAB4878070.1"/>
    <property type="molecule type" value="Genomic_DNA"/>
</dbReference>
<dbReference type="InterPro" id="IPR023158">
    <property type="entry name" value="YerB-like_sf"/>
</dbReference>
<accession>A0A6J7EA61</accession>
<organism evidence="3">
    <name type="scientific">freshwater metagenome</name>
    <dbReference type="NCBI Taxonomy" id="449393"/>
    <lineage>
        <taxon>unclassified sequences</taxon>
        <taxon>metagenomes</taxon>
        <taxon>ecological metagenomes</taxon>
    </lineage>
</organism>
<dbReference type="AlphaFoldDB" id="A0A6J7EA61"/>
<evidence type="ECO:0000259" key="1">
    <source>
        <dbReference type="Pfam" id="PF11258"/>
    </source>
</evidence>
<feature type="domain" description="DUF3048" evidence="2">
    <location>
        <begin position="211"/>
        <end position="316"/>
    </location>
</feature>
<proteinExistence type="predicted"/>
<dbReference type="PROSITE" id="PS51257">
    <property type="entry name" value="PROKAR_LIPOPROTEIN"/>
    <property type="match status" value="1"/>
</dbReference>
<name>A0A6J7EA61_9ZZZZ</name>
<reference evidence="3" key="1">
    <citation type="submission" date="2020-05" db="EMBL/GenBank/DDBJ databases">
        <authorList>
            <person name="Chiriac C."/>
            <person name="Salcher M."/>
            <person name="Ghai R."/>
            <person name="Kavagutti S V."/>
        </authorList>
    </citation>
    <scope>NUCLEOTIDE SEQUENCE</scope>
</reference>
<dbReference type="Gene3D" id="3.50.90.10">
    <property type="entry name" value="YerB-like"/>
    <property type="match status" value="1"/>
</dbReference>
<dbReference type="SUPFAM" id="SSF159774">
    <property type="entry name" value="YerB-like"/>
    <property type="match status" value="1"/>
</dbReference>
<protein>
    <submittedName>
        <fullName evidence="3">Unannotated protein</fullName>
    </submittedName>
</protein>
<feature type="domain" description="DUF3048" evidence="1">
    <location>
        <begin position="45"/>
        <end position="176"/>
    </location>
</feature>
<dbReference type="Pfam" id="PF17479">
    <property type="entry name" value="DUF3048_C"/>
    <property type="match status" value="1"/>
</dbReference>
<dbReference type="Pfam" id="PF11258">
    <property type="entry name" value="DUF3048"/>
    <property type="match status" value="1"/>
</dbReference>
<dbReference type="InterPro" id="IPR021416">
    <property type="entry name" value="DUF3048_N"/>
</dbReference>